<dbReference type="RefSeq" id="WP_317958499.1">
    <property type="nucleotide sequence ID" value="NZ_BSKO01000002.1"/>
</dbReference>
<sequence length="70" mass="8234">MVDIQGYGKGYRVCTECNAKMEEGYCIDSGMYYFCSDEHLEKNFTREAFLDLYDDGDGDSYYTTWYDEVI</sequence>
<accession>A0ABQ5TR73</accession>
<evidence type="ECO:0000313" key="1">
    <source>
        <dbReference type="EMBL" id="GLO68248.1"/>
    </source>
</evidence>
<name>A0ABQ5TR73_9BACI</name>
<organism evidence="1 2">
    <name type="scientific">Oceanobacillus kimchii</name>
    <dbReference type="NCBI Taxonomy" id="746691"/>
    <lineage>
        <taxon>Bacteria</taxon>
        <taxon>Bacillati</taxon>
        <taxon>Bacillota</taxon>
        <taxon>Bacilli</taxon>
        <taxon>Bacillales</taxon>
        <taxon>Bacillaceae</taxon>
        <taxon>Oceanobacillus</taxon>
    </lineage>
</organism>
<gene>
    <name evidence="1" type="ORF">MACH08_40320</name>
</gene>
<dbReference type="Proteomes" id="UP001275436">
    <property type="component" value="Unassembled WGS sequence"/>
</dbReference>
<proteinExistence type="predicted"/>
<evidence type="ECO:0000313" key="2">
    <source>
        <dbReference type="Proteomes" id="UP001275436"/>
    </source>
</evidence>
<dbReference type="EMBL" id="BSKO01000002">
    <property type="protein sequence ID" value="GLO68248.1"/>
    <property type="molecule type" value="Genomic_DNA"/>
</dbReference>
<comment type="caution">
    <text evidence="1">The sequence shown here is derived from an EMBL/GenBank/DDBJ whole genome shotgun (WGS) entry which is preliminary data.</text>
</comment>
<keyword evidence="2" id="KW-1185">Reference proteome</keyword>
<protein>
    <submittedName>
        <fullName evidence="1">Uncharacterized protein</fullName>
    </submittedName>
</protein>
<reference evidence="1 2" key="1">
    <citation type="submission" date="2023-02" db="EMBL/GenBank/DDBJ databases">
        <title>Oceanobacillus kimchii IFOP_LL358 isolated form Alexandrium catenella lab strain.</title>
        <authorList>
            <person name="Gajardo G."/>
            <person name="Ueki S."/>
            <person name="Maruyama F."/>
        </authorList>
    </citation>
    <scope>NUCLEOTIDE SEQUENCE [LARGE SCALE GENOMIC DNA]</scope>
    <source>
        <strain evidence="1 2">IFOP_LL358</strain>
    </source>
</reference>